<organism evidence="3 4">
    <name type="scientific">Lentzea alba</name>
    <dbReference type="NCBI Taxonomy" id="2714351"/>
    <lineage>
        <taxon>Bacteria</taxon>
        <taxon>Bacillati</taxon>
        <taxon>Actinomycetota</taxon>
        <taxon>Actinomycetes</taxon>
        <taxon>Pseudonocardiales</taxon>
        <taxon>Pseudonocardiaceae</taxon>
        <taxon>Lentzea</taxon>
    </lineage>
</organism>
<evidence type="ECO:0000256" key="1">
    <source>
        <dbReference type="SAM" id="MobiDB-lite"/>
    </source>
</evidence>
<feature type="transmembrane region" description="Helical" evidence="2">
    <location>
        <begin position="7"/>
        <end position="27"/>
    </location>
</feature>
<feature type="region of interest" description="Disordered" evidence="1">
    <location>
        <begin position="64"/>
        <end position="112"/>
    </location>
</feature>
<dbReference type="Proteomes" id="UP000481360">
    <property type="component" value="Unassembled WGS sequence"/>
</dbReference>
<accession>A0A7C9RUY9</accession>
<evidence type="ECO:0000256" key="2">
    <source>
        <dbReference type="SAM" id="Phobius"/>
    </source>
</evidence>
<reference evidence="3 4" key="1">
    <citation type="submission" date="2020-03" db="EMBL/GenBank/DDBJ databases">
        <title>Isolation and identification of active actinomycetes.</title>
        <authorList>
            <person name="Sun X."/>
        </authorList>
    </citation>
    <scope>NUCLEOTIDE SEQUENCE [LARGE SCALE GENOMIC DNA]</scope>
    <source>
        <strain evidence="3 4">NEAU-D13</strain>
    </source>
</reference>
<keyword evidence="2" id="KW-0812">Transmembrane</keyword>
<name>A0A7C9RUY9_9PSEU</name>
<feature type="compositionally biased region" description="Acidic residues" evidence="1">
    <location>
        <begin position="95"/>
        <end position="104"/>
    </location>
</feature>
<evidence type="ECO:0000313" key="3">
    <source>
        <dbReference type="EMBL" id="NGY64105.1"/>
    </source>
</evidence>
<keyword evidence="4" id="KW-1185">Reference proteome</keyword>
<feature type="transmembrane region" description="Helical" evidence="2">
    <location>
        <begin position="33"/>
        <end position="54"/>
    </location>
</feature>
<dbReference type="RefSeq" id="WP_166052894.1">
    <property type="nucleotide sequence ID" value="NZ_JAAMPJ010000011.1"/>
</dbReference>
<proteinExistence type="predicted"/>
<dbReference type="EMBL" id="JAAMPJ010000011">
    <property type="protein sequence ID" value="NGY64105.1"/>
    <property type="molecule type" value="Genomic_DNA"/>
</dbReference>
<sequence length="112" mass="11140">MNTGRAVLLLTCLVVAGLAGWFAIARWDDANKVAAFASALGAVAAVGVAVWAALRTSGSGQVTVRRTGRAEARGGGSANSGVRGKTSGPVRVEDTGDAVADDGDANSGVRLD</sequence>
<evidence type="ECO:0000313" key="4">
    <source>
        <dbReference type="Proteomes" id="UP000481360"/>
    </source>
</evidence>
<comment type="caution">
    <text evidence="3">The sequence shown here is derived from an EMBL/GenBank/DDBJ whole genome shotgun (WGS) entry which is preliminary data.</text>
</comment>
<keyword evidence="2" id="KW-0472">Membrane</keyword>
<keyword evidence="2" id="KW-1133">Transmembrane helix</keyword>
<dbReference type="AlphaFoldDB" id="A0A7C9RUY9"/>
<protein>
    <submittedName>
        <fullName evidence="3">Uncharacterized protein</fullName>
    </submittedName>
</protein>
<gene>
    <name evidence="3" type="ORF">G7043_34810</name>
</gene>